<evidence type="ECO:0000313" key="3">
    <source>
        <dbReference type="Proteomes" id="UP000621859"/>
    </source>
</evidence>
<feature type="transmembrane region" description="Helical" evidence="1">
    <location>
        <begin position="67"/>
        <end position="90"/>
    </location>
</feature>
<dbReference type="PROSITE" id="PS51257">
    <property type="entry name" value="PROKAR_LIPOPROTEIN"/>
    <property type="match status" value="1"/>
</dbReference>
<accession>A0ABQ2PPG7</accession>
<name>A0ABQ2PPG7_9NEIS</name>
<dbReference type="EMBL" id="BMLY01000005">
    <property type="protein sequence ID" value="GGP27129.1"/>
    <property type="molecule type" value="Genomic_DNA"/>
</dbReference>
<feature type="transmembrane region" description="Helical" evidence="1">
    <location>
        <begin position="37"/>
        <end position="60"/>
    </location>
</feature>
<feature type="transmembrane region" description="Helical" evidence="1">
    <location>
        <begin position="12"/>
        <end position="31"/>
    </location>
</feature>
<sequence length="149" mass="16406">MELKLQDGLYRGVLALLAGVFFLSFAFWLMVACRVDMPLVLAALGTCAIGFAVWALGWLSSAETFPFLLAALSIICSALTPVFCVLLQRHGYAGQPWPDETVHWHLVLLIPVMGMALRDLWLAQERHLPASDYKPHYGTATGTGWCVSL</sequence>
<evidence type="ECO:0000256" key="1">
    <source>
        <dbReference type="SAM" id="Phobius"/>
    </source>
</evidence>
<evidence type="ECO:0000313" key="2">
    <source>
        <dbReference type="EMBL" id="GGP27129.1"/>
    </source>
</evidence>
<dbReference type="Proteomes" id="UP000621859">
    <property type="component" value="Unassembled WGS sequence"/>
</dbReference>
<proteinExistence type="predicted"/>
<keyword evidence="3" id="KW-1185">Reference proteome</keyword>
<protein>
    <submittedName>
        <fullName evidence="2">Uncharacterized protein</fullName>
    </submittedName>
</protein>
<gene>
    <name evidence="2" type="ORF">GCM10010971_29480</name>
</gene>
<comment type="caution">
    <text evidence="2">The sequence shown here is derived from an EMBL/GenBank/DDBJ whole genome shotgun (WGS) entry which is preliminary data.</text>
</comment>
<keyword evidence="1" id="KW-0472">Membrane</keyword>
<reference evidence="3" key="1">
    <citation type="journal article" date="2019" name="Int. J. Syst. Evol. Microbiol.">
        <title>The Global Catalogue of Microorganisms (GCM) 10K type strain sequencing project: providing services to taxonomists for standard genome sequencing and annotation.</title>
        <authorList>
            <consortium name="The Broad Institute Genomics Platform"/>
            <consortium name="The Broad Institute Genome Sequencing Center for Infectious Disease"/>
            <person name="Wu L."/>
            <person name="Ma J."/>
        </authorList>
    </citation>
    <scope>NUCLEOTIDE SEQUENCE [LARGE SCALE GENOMIC DNA]</scope>
    <source>
        <strain evidence="3">CGMCC 1.8860</strain>
    </source>
</reference>
<dbReference type="RefSeq" id="WP_188695428.1">
    <property type="nucleotide sequence ID" value="NZ_BMLY01000005.1"/>
</dbReference>
<organism evidence="2 3">
    <name type="scientific">Silvimonas amylolytica</name>
    <dbReference type="NCBI Taxonomy" id="449663"/>
    <lineage>
        <taxon>Bacteria</taxon>
        <taxon>Pseudomonadati</taxon>
        <taxon>Pseudomonadota</taxon>
        <taxon>Betaproteobacteria</taxon>
        <taxon>Neisseriales</taxon>
        <taxon>Chitinibacteraceae</taxon>
        <taxon>Silvimonas</taxon>
    </lineage>
</organism>
<keyword evidence="1" id="KW-0812">Transmembrane</keyword>
<keyword evidence="1" id="KW-1133">Transmembrane helix</keyword>